<dbReference type="Proteomes" id="UP000008021">
    <property type="component" value="Chromosome 5"/>
</dbReference>
<feature type="compositionally biased region" description="Pro residues" evidence="1">
    <location>
        <begin position="129"/>
        <end position="142"/>
    </location>
</feature>
<reference evidence="2" key="1">
    <citation type="submission" date="2015-04" db="UniProtKB">
        <authorList>
            <consortium name="EnsemblPlants"/>
        </authorList>
    </citation>
    <scope>IDENTIFICATION</scope>
</reference>
<organism evidence="2">
    <name type="scientific">Oryza meridionalis</name>
    <dbReference type="NCBI Taxonomy" id="40149"/>
    <lineage>
        <taxon>Eukaryota</taxon>
        <taxon>Viridiplantae</taxon>
        <taxon>Streptophyta</taxon>
        <taxon>Embryophyta</taxon>
        <taxon>Tracheophyta</taxon>
        <taxon>Spermatophyta</taxon>
        <taxon>Magnoliopsida</taxon>
        <taxon>Liliopsida</taxon>
        <taxon>Poales</taxon>
        <taxon>Poaceae</taxon>
        <taxon>BOP clade</taxon>
        <taxon>Oryzoideae</taxon>
        <taxon>Oryzeae</taxon>
        <taxon>Oryzinae</taxon>
        <taxon>Oryza</taxon>
    </lineage>
</organism>
<accession>A0A0E0DNA4</accession>
<name>A0A0E0DNA4_9ORYZ</name>
<reference evidence="2" key="2">
    <citation type="submission" date="2018-05" db="EMBL/GenBank/DDBJ databases">
        <title>OmerRS3 (Oryza meridionalis Reference Sequence Version 3).</title>
        <authorList>
            <person name="Zhang J."/>
            <person name="Kudrna D."/>
            <person name="Lee S."/>
            <person name="Talag J."/>
            <person name="Welchert J."/>
            <person name="Wing R.A."/>
        </authorList>
    </citation>
    <scope>NUCLEOTIDE SEQUENCE [LARGE SCALE GENOMIC DNA]</scope>
    <source>
        <strain evidence="2">cv. OR44</strain>
    </source>
</reference>
<feature type="compositionally biased region" description="Pro residues" evidence="1">
    <location>
        <begin position="84"/>
        <end position="95"/>
    </location>
</feature>
<keyword evidence="3" id="KW-1185">Reference proteome</keyword>
<dbReference type="EnsemblPlants" id="OMERI05G06240.2">
    <property type="protein sequence ID" value="OMERI05G06240.2"/>
    <property type="gene ID" value="OMERI05G06240"/>
</dbReference>
<feature type="compositionally biased region" description="Basic residues" evidence="1">
    <location>
        <begin position="42"/>
        <end position="54"/>
    </location>
</feature>
<feature type="compositionally biased region" description="Pro residues" evidence="1">
    <location>
        <begin position="17"/>
        <end position="39"/>
    </location>
</feature>
<dbReference type="Gramene" id="OMERI05G06240.2">
    <property type="protein sequence ID" value="OMERI05G06240.2"/>
    <property type="gene ID" value="OMERI05G06240"/>
</dbReference>
<sequence>MSRIPCLASTSSSSPPLRRPPPNHPPLPRRSPLSAPPSIPRGHLRRRSRRHQIRRRGELGNGGPVLDPQRHRAVQSTAAASSASPPPRRPSPPPRRCASLTCHRRRSRRVLLLPHHPPRRPSPRRYPLSPLPSIPRRPPSPPCSRRRQILLHRPNVGRAVLSANPYAPSAAISESDHRASRSYGAAVNAAWGGDARVRTRQRHGIDCPVTRKLTRSIGSFPQPTYMDNAVSSTSDLLQSQVQVLQSIRPDLWLHSCLWLHLSVVDKESRSNGASIARGVLTKPGQEVKALF</sequence>
<proteinExistence type="predicted"/>
<evidence type="ECO:0000256" key="1">
    <source>
        <dbReference type="SAM" id="MobiDB-lite"/>
    </source>
</evidence>
<evidence type="ECO:0000313" key="3">
    <source>
        <dbReference type="Proteomes" id="UP000008021"/>
    </source>
</evidence>
<dbReference type="HOGENOM" id="CLU_1067031_0_0_1"/>
<protein>
    <submittedName>
        <fullName evidence="2">Uncharacterized protein</fullName>
    </submittedName>
</protein>
<dbReference type="AlphaFoldDB" id="A0A0E0DNA4"/>
<feature type="region of interest" description="Disordered" evidence="1">
    <location>
        <begin position="1"/>
        <end position="144"/>
    </location>
</feature>
<evidence type="ECO:0000313" key="2">
    <source>
        <dbReference type="EnsemblPlants" id="OMERI05G06240.2"/>
    </source>
</evidence>